<sequence>MLATSIHTKTGRPRRGSSHPLLAWIPQSWPQRLFILITLTEACTNVAIEAVLLSRYNSSQGTSLGADTLRALPVFVLCFCMAHTYQVILTIDACYNRNMIMVVGLGVFNAAFLVYSLIQIGEVRQVLGDGVQEGSGQHVPVQILTGAIPVVIGVAQLAYMVLGWSLWKEFGWQIYKSIIGADRMLKKALMQYQVYVVLLKFDFFVFLAFCLQLVLIVLTSDIVEKVLTMVAAPLVLFLLIFAWWSVRREKRWGMIVFMVGLVGAAFYFSWKLWRIWSQKDGLYAEVYKSLTVFCVLALALDVSTMILGVRCLTNFGRGLCQAMDRAKNERKAASAVGMHPPGFGGSGKDLLPLSSNSTLHLPAQPRISLD</sequence>
<dbReference type="EMBL" id="KZ819321">
    <property type="protein sequence ID" value="PWN23683.1"/>
    <property type="molecule type" value="Genomic_DNA"/>
</dbReference>
<evidence type="ECO:0000313" key="2">
    <source>
        <dbReference type="EMBL" id="PWN23683.1"/>
    </source>
</evidence>
<name>A0A316UIB7_9BASI</name>
<organism evidence="2 3">
    <name type="scientific">Pseudomicrostroma glucosiphilum</name>
    <dbReference type="NCBI Taxonomy" id="1684307"/>
    <lineage>
        <taxon>Eukaryota</taxon>
        <taxon>Fungi</taxon>
        <taxon>Dikarya</taxon>
        <taxon>Basidiomycota</taxon>
        <taxon>Ustilaginomycotina</taxon>
        <taxon>Exobasidiomycetes</taxon>
        <taxon>Microstromatales</taxon>
        <taxon>Microstromatales incertae sedis</taxon>
        <taxon>Pseudomicrostroma</taxon>
    </lineage>
</organism>
<feature type="transmembrane region" description="Helical" evidence="1">
    <location>
        <begin position="226"/>
        <end position="245"/>
    </location>
</feature>
<dbReference type="PANTHER" id="PTHR34391:SF2">
    <property type="entry name" value="TRP C-TERMINAL DOMAIN-CONTAINING PROTEIN"/>
    <property type="match status" value="1"/>
</dbReference>
<keyword evidence="1" id="KW-0472">Membrane</keyword>
<gene>
    <name evidence="2" type="ORF">BCV69DRAFT_279612</name>
</gene>
<dbReference type="Proteomes" id="UP000245942">
    <property type="component" value="Unassembled WGS sequence"/>
</dbReference>
<feature type="transmembrane region" description="Helical" evidence="1">
    <location>
        <begin position="141"/>
        <end position="167"/>
    </location>
</feature>
<dbReference type="InterPro" id="IPR040410">
    <property type="entry name" value="UPF0658_Golgi"/>
</dbReference>
<dbReference type="PANTHER" id="PTHR34391">
    <property type="entry name" value="UPF0658 GOLGI APPARATUS MEMBRANE PROTEIN C1952.10C-RELATED"/>
    <property type="match status" value="1"/>
</dbReference>
<feature type="transmembrane region" description="Helical" evidence="1">
    <location>
        <begin position="100"/>
        <end position="121"/>
    </location>
</feature>
<feature type="transmembrane region" description="Helical" evidence="1">
    <location>
        <begin position="33"/>
        <end position="56"/>
    </location>
</feature>
<dbReference type="GeneID" id="37013045"/>
<dbReference type="GO" id="GO:0005794">
    <property type="term" value="C:Golgi apparatus"/>
    <property type="evidence" value="ECO:0007669"/>
    <property type="project" value="TreeGrafter"/>
</dbReference>
<dbReference type="AlphaFoldDB" id="A0A316UIB7"/>
<proteinExistence type="predicted"/>
<evidence type="ECO:0000313" key="3">
    <source>
        <dbReference type="Proteomes" id="UP000245942"/>
    </source>
</evidence>
<feature type="transmembrane region" description="Helical" evidence="1">
    <location>
        <begin position="290"/>
        <end position="309"/>
    </location>
</feature>
<evidence type="ECO:0000256" key="1">
    <source>
        <dbReference type="SAM" id="Phobius"/>
    </source>
</evidence>
<accession>A0A316UIB7</accession>
<keyword evidence="1" id="KW-1133">Transmembrane helix</keyword>
<feature type="transmembrane region" description="Helical" evidence="1">
    <location>
        <begin position="68"/>
        <end position="88"/>
    </location>
</feature>
<dbReference type="OrthoDB" id="2448307at2759"/>
<dbReference type="RefSeq" id="XP_025350843.1">
    <property type="nucleotide sequence ID" value="XM_025491311.1"/>
</dbReference>
<keyword evidence="3" id="KW-1185">Reference proteome</keyword>
<feature type="transmembrane region" description="Helical" evidence="1">
    <location>
        <begin position="252"/>
        <end position="270"/>
    </location>
</feature>
<protein>
    <submittedName>
        <fullName evidence="2">Uncharacterized protein</fullName>
    </submittedName>
</protein>
<feature type="transmembrane region" description="Helical" evidence="1">
    <location>
        <begin position="194"/>
        <end position="220"/>
    </location>
</feature>
<reference evidence="2 3" key="1">
    <citation type="journal article" date="2018" name="Mol. Biol. Evol.">
        <title>Broad Genomic Sampling Reveals a Smut Pathogenic Ancestry of the Fungal Clade Ustilaginomycotina.</title>
        <authorList>
            <person name="Kijpornyongpan T."/>
            <person name="Mondo S.J."/>
            <person name="Barry K."/>
            <person name="Sandor L."/>
            <person name="Lee J."/>
            <person name="Lipzen A."/>
            <person name="Pangilinan J."/>
            <person name="LaButti K."/>
            <person name="Hainaut M."/>
            <person name="Henrissat B."/>
            <person name="Grigoriev I.V."/>
            <person name="Spatafora J.W."/>
            <person name="Aime M.C."/>
        </authorList>
    </citation>
    <scope>NUCLEOTIDE SEQUENCE [LARGE SCALE GENOMIC DNA]</scope>
    <source>
        <strain evidence="2 3">MCA 4718</strain>
    </source>
</reference>
<keyword evidence="1" id="KW-0812">Transmembrane</keyword>